<accession>A0A382ML05</accession>
<proteinExistence type="predicted"/>
<dbReference type="EMBL" id="UINC01094339">
    <property type="protein sequence ID" value="SVC49499.1"/>
    <property type="molecule type" value="Genomic_DNA"/>
</dbReference>
<name>A0A382ML05_9ZZZZ</name>
<organism evidence="1">
    <name type="scientific">marine metagenome</name>
    <dbReference type="NCBI Taxonomy" id="408172"/>
    <lineage>
        <taxon>unclassified sequences</taxon>
        <taxon>metagenomes</taxon>
        <taxon>ecological metagenomes</taxon>
    </lineage>
</organism>
<evidence type="ECO:0000313" key="1">
    <source>
        <dbReference type="EMBL" id="SVC49499.1"/>
    </source>
</evidence>
<protein>
    <recommendedName>
        <fullName evidence="2">Methyltransferase FkbM domain-containing protein</fullName>
    </recommendedName>
</protein>
<dbReference type="AlphaFoldDB" id="A0A382ML05"/>
<dbReference type="Gene3D" id="3.40.50.150">
    <property type="entry name" value="Vaccinia Virus protein VP39"/>
    <property type="match status" value="1"/>
</dbReference>
<dbReference type="InterPro" id="IPR029063">
    <property type="entry name" value="SAM-dependent_MTases_sf"/>
</dbReference>
<reference evidence="1" key="1">
    <citation type="submission" date="2018-05" db="EMBL/GenBank/DDBJ databases">
        <authorList>
            <person name="Lanie J.A."/>
            <person name="Ng W.-L."/>
            <person name="Kazmierczak K.M."/>
            <person name="Andrzejewski T.M."/>
            <person name="Davidsen T.M."/>
            <person name="Wayne K.J."/>
            <person name="Tettelin H."/>
            <person name="Glass J.I."/>
            <person name="Rusch D."/>
            <person name="Podicherti R."/>
            <person name="Tsui H.-C.T."/>
            <person name="Winkler M.E."/>
        </authorList>
    </citation>
    <scope>NUCLEOTIDE SEQUENCE</scope>
</reference>
<gene>
    <name evidence="1" type="ORF">METZ01_LOCUS302353</name>
</gene>
<evidence type="ECO:0008006" key="2">
    <source>
        <dbReference type="Google" id="ProtNLM"/>
    </source>
</evidence>
<sequence>MPGQINRNSELGEIVYSLATNKQYKNYVEIGTWNGQGSTVCFWDGLSARDDDWLFFSFESDISFYEQAKVFFGEKANAQFNLVYGRIINTEDMMPLDSPIVTAHYENHDHQGIYNRFFKYDVKAYQECDNKLKLLDGLNIDVLLLDGGEFSTFAEFEVLKSRTKIIILDDTKELKTKGVHEYLLNDPDWICKIESDDRNGFSIHEHKDKKHQ</sequence>